<name>A0A0W0G6L7_MONRR</name>
<proteinExistence type="predicted"/>
<organism evidence="1 2">
    <name type="scientific">Moniliophthora roreri</name>
    <name type="common">Frosty pod rot fungus</name>
    <name type="synonym">Monilia roreri</name>
    <dbReference type="NCBI Taxonomy" id="221103"/>
    <lineage>
        <taxon>Eukaryota</taxon>
        <taxon>Fungi</taxon>
        <taxon>Dikarya</taxon>
        <taxon>Basidiomycota</taxon>
        <taxon>Agaricomycotina</taxon>
        <taxon>Agaricomycetes</taxon>
        <taxon>Agaricomycetidae</taxon>
        <taxon>Agaricales</taxon>
        <taxon>Marasmiineae</taxon>
        <taxon>Marasmiaceae</taxon>
        <taxon>Moniliophthora</taxon>
    </lineage>
</organism>
<accession>A0A0W0G6L7</accession>
<dbReference type="AlphaFoldDB" id="A0A0W0G6L7"/>
<sequence>MTFRKSLQFVNTHFTTDLALRQQKMLRLDNNSPTPQSLAPKSEVLRGLSLTGWGTMFCAPILTTCGTKQVSEKLVLNTIAISPTFPVQPAPAGAATVANPSSSISLLPGAETTIVRVQQCLNPNNLPVGAIIGAVFGE</sequence>
<evidence type="ECO:0000313" key="2">
    <source>
        <dbReference type="Proteomes" id="UP000054988"/>
    </source>
</evidence>
<reference evidence="1 2" key="1">
    <citation type="submission" date="2015-12" db="EMBL/GenBank/DDBJ databases">
        <title>Draft genome sequence of Moniliophthora roreri, the causal agent of frosty pod rot of cacao.</title>
        <authorList>
            <person name="Aime M.C."/>
            <person name="Diaz-Valderrama J.R."/>
            <person name="Kijpornyongpan T."/>
            <person name="Phillips-Mora W."/>
        </authorList>
    </citation>
    <scope>NUCLEOTIDE SEQUENCE [LARGE SCALE GENOMIC DNA]</scope>
    <source>
        <strain evidence="1 2">MCA 2952</strain>
    </source>
</reference>
<dbReference type="Proteomes" id="UP000054988">
    <property type="component" value="Unassembled WGS sequence"/>
</dbReference>
<evidence type="ECO:0000313" key="1">
    <source>
        <dbReference type="EMBL" id="KTB44231.1"/>
    </source>
</evidence>
<comment type="caution">
    <text evidence="1">The sequence shown here is derived from an EMBL/GenBank/DDBJ whole genome shotgun (WGS) entry which is preliminary data.</text>
</comment>
<gene>
    <name evidence="1" type="ORF">WG66_3195</name>
</gene>
<dbReference type="EMBL" id="LATX01000969">
    <property type="protein sequence ID" value="KTB44231.1"/>
    <property type="molecule type" value="Genomic_DNA"/>
</dbReference>
<protein>
    <submittedName>
        <fullName evidence="1">Uncharacterized protein</fullName>
    </submittedName>
</protein>